<evidence type="ECO:0000256" key="2">
    <source>
        <dbReference type="ARBA" id="ARBA00022692"/>
    </source>
</evidence>
<feature type="transmembrane region" description="Helical" evidence="5">
    <location>
        <begin position="129"/>
        <end position="148"/>
    </location>
</feature>
<gene>
    <name evidence="6" type="ORF">DXB31_04260</name>
</gene>
<feature type="transmembrane region" description="Helical" evidence="5">
    <location>
        <begin position="53"/>
        <end position="84"/>
    </location>
</feature>
<dbReference type="AlphaFoldDB" id="A0A3E5FRB4"/>
<evidence type="ECO:0000256" key="1">
    <source>
        <dbReference type="ARBA" id="ARBA00004141"/>
    </source>
</evidence>
<dbReference type="RefSeq" id="WP_117604706.1">
    <property type="nucleotide sequence ID" value="NZ_CATZTT010000002.1"/>
</dbReference>
<evidence type="ECO:0000313" key="7">
    <source>
        <dbReference type="Proteomes" id="UP000261087"/>
    </source>
</evidence>
<evidence type="ECO:0000313" key="6">
    <source>
        <dbReference type="EMBL" id="RGO11496.1"/>
    </source>
</evidence>
<sequence>MKSFKEYHPLIIFIYFLSIVLTTMIQLHPVFLILSCALSFTYLFDIRLVNKQYIVGISIFYFIIALSNPIFVHTGATILFYFGYIPITLESIIYGFVFSTVIISMINWFKILNECLDSEKIIYLFKNKFPTIGLMISMILTMIPRFIKQLKSIIETQKTLGKDITKGNIITRIKIGFDILLILFTWSFESSLTTLKSMQARGYGKKVRTNFHTYIFESRDQIVLIVIILLDFIFIFGYITRYASFYYYPIIKTIEFGLLDILYYIGYLLLLALPLLLGRMIDNYEYI</sequence>
<protein>
    <submittedName>
        <fullName evidence="6">Energy-coupling factor transporter transmembrane protein EcfT</fullName>
    </submittedName>
</protein>
<name>A0A3E5FRB4_9FIRM</name>
<organism evidence="6 7">
    <name type="scientific">Thomasclavelia spiroformis</name>
    <dbReference type="NCBI Taxonomy" id="29348"/>
    <lineage>
        <taxon>Bacteria</taxon>
        <taxon>Bacillati</taxon>
        <taxon>Bacillota</taxon>
        <taxon>Erysipelotrichia</taxon>
        <taxon>Erysipelotrichales</taxon>
        <taxon>Coprobacillaceae</taxon>
        <taxon>Thomasclavelia</taxon>
    </lineage>
</organism>
<dbReference type="GO" id="GO:0005886">
    <property type="term" value="C:plasma membrane"/>
    <property type="evidence" value="ECO:0007669"/>
    <property type="project" value="UniProtKB-ARBA"/>
</dbReference>
<feature type="transmembrane region" description="Helical" evidence="5">
    <location>
        <begin position="169"/>
        <end position="188"/>
    </location>
</feature>
<dbReference type="CDD" id="cd16914">
    <property type="entry name" value="EcfT"/>
    <property type="match status" value="1"/>
</dbReference>
<evidence type="ECO:0000256" key="3">
    <source>
        <dbReference type="ARBA" id="ARBA00022989"/>
    </source>
</evidence>
<feature type="transmembrane region" description="Helical" evidence="5">
    <location>
        <begin position="261"/>
        <end position="281"/>
    </location>
</feature>
<proteinExistence type="predicted"/>
<dbReference type="EMBL" id="QSVF01000007">
    <property type="protein sequence ID" value="RGO11496.1"/>
    <property type="molecule type" value="Genomic_DNA"/>
</dbReference>
<feature type="transmembrane region" description="Helical" evidence="5">
    <location>
        <begin position="222"/>
        <end position="240"/>
    </location>
</feature>
<evidence type="ECO:0000256" key="5">
    <source>
        <dbReference type="SAM" id="Phobius"/>
    </source>
</evidence>
<keyword evidence="4 5" id="KW-0472">Membrane</keyword>
<comment type="caution">
    <text evidence="6">The sequence shown here is derived from an EMBL/GenBank/DDBJ whole genome shotgun (WGS) entry which is preliminary data.</text>
</comment>
<keyword evidence="2 5" id="KW-0812">Transmembrane</keyword>
<evidence type="ECO:0000256" key="4">
    <source>
        <dbReference type="ARBA" id="ARBA00023136"/>
    </source>
</evidence>
<comment type="subcellular location">
    <subcellularLocation>
        <location evidence="1">Membrane</location>
        <topology evidence="1">Multi-pass membrane protein</topology>
    </subcellularLocation>
</comment>
<feature type="transmembrane region" description="Helical" evidence="5">
    <location>
        <begin position="91"/>
        <end position="109"/>
    </location>
</feature>
<reference evidence="6 7" key="1">
    <citation type="submission" date="2018-08" db="EMBL/GenBank/DDBJ databases">
        <title>A genome reference for cultivated species of the human gut microbiota.</title>
        <authorList>
            <person name="Zou Y."/>
            <person name="Xue W."/>
            <person name="Luo G."/>
        </authorList>
    </citation>
    <scope>NUCLEOTIDE SEQUENCE [LARGE SCALE GENOMIC DNA]</scope>
    <source>
        <strain evidence="6 7">OM02-6</strain>
    </source>
</reference>
<dbReference type="Proteomes" id="UP000261087">
    <property type="component" value="Unassembled WGS sequence"/>
</dbReference>
<feature type="transmembrane region" description="Helical" evidence="5">
    <location>
        <begin position="12"/>
        <end position="41"/>
    </location>
</feature>
<dbReference type="InterPro" id="IPR003339">
    <property type="entry name" value="ABC/ECF_trnsptr_transmembrane"/>
</dbReference>
<accession>A0A3E5FRB4</accession>
<keyword evidence="3 5" id="KW-1133">Transmembrane helix</keyword>